<dbReference type="EMBL" id="JANPWB010000003">
    <property type="protein sequence ID" value="KAJ1201220.1"/>
    <property type="molecule type" value="Genomic_DNA"/>
</dbReference>
<evidence type="ECO:0000256" key="1">
    <source>
        <dbReference type="SAM" id="MobiDB-lite"/>
    </source>
</evidence>
<proteinExistence type="predicted"/>
<evidence type="ECO:0000313" key="2">
    <source>
        <dbReference type="EMBL" id="KAJ1201220.1"/>
    </source>
</evidence>
<organism evidence="2 3">
    <name type="scientific">Pleurodeles waltl</name>
    <name type="common">Iberian ribbed newt</name>
    <dbReference type="NCBI Taxonomy" id="8319"/>
    <lineage>
        <taxon>Eukaryota</taxon>
        <taxon>Metazoa</taxon>
        <taxon>Chordata</taxon>
        <taxon>Craniata</taxon>
        <taxon>Vertebrata</taxon>
        <taxon>Euteleostomi</taxon>
        <taxon>Amphibia</taxon>
        <taxon>Batrachia</taxon>
        <taxon>Caudata</taxon>
        <taxon>Salamandroidea</taxon>
        <taxon>Salamandridae</taxon>
        <taxon>Pleurodelinae</taxon>
        <taxon>Pleurodeles</taxon>
    </lineage>
</organism>
<feature type="compositionally biased region" description="Polar residues" evidence="1">
    <location>
        <begin position="92"/>
        <end position="106"/>
    </location>
</feature>
<protein>
    <submittedName>
        <fullName evidence="2">Uncharacterized protein</fullName>
    </submittedName>
</protein>
<comment type="caution">
    <text evidence="2">The sequence shown here is derived from an EMBL/GenBank/DDBJ whole genome shotgun (WGS) entry which is preliminary data.</text>
</comment>
<accession>A0AAV7VKS7</accession>
<dbReference type="InterPro" id="IPR036638">
    <property type="entry name" value="HLH_DNA-bd_sf"/>
</dbReference>
<dbReference type="GO" id="GO:0046983">
    <property type="term" value="F:protein dimerization activity"/>
    <property type="evidence" value="ECO:0007669"/>
    <property type="project" value="InterPro"/>
</dbReference>
<name>A0AAV7VKS7_PLEWA</name>
<dbReference type="Gene3D" id="4.10.280.10">
    <property type="entry name" value="Helix-loop-helix DNA-binding domain"/>
    <property type="match status" value="1"/>
</dbReference>
<dbReference type="Proteomes" id="UP001066276">
    <property type="component" value="Chromosome 2_1"/>
</dbReference>
<keyword evidence="3" id="KW-1185">Reference proteome</keyword>
<sequence length="106" mass="12198">MQPPPDCGAGPGEEPPALCLLQHDMEGCYSRLRRLVPSIPQHRRVSRTSTQTRLLLWSTNRETASCAAELLQGVRPRLSQEERPRLCRPGRRQSNPYWRNQTNDTY</sequence>
<dbReference type="AlphaFoldDB" id="A0AAV7VKS7"/>
<reference evidence="2" key="1">
    <citation type="journal article" date="2022" name="bioRxiv">
        <title>Sequencing and chromosome-scale assembly of the giantPleurodeles waltlgenome.</title>
        <authorList>
            <person name="Brown T."/>
            <person name="Elewa A."/>
            <person name="Iarovenko S."/>
            <person name="Subramanian E."/>
            <person name="Araus A.J."/>
            <person name="Petzold A."/>
            <person name="Susuki M."/>
            <person name="Suzuki K.-i.T."/>
            <person name="Hayashi T."/>
            <person name="Toyoda A."/>
            <person name="Oliveira C."/>
            <person name="Osipova E."/>
            <person name="Leigh N.D."/>
            <person name="Simon A."/>
            <person name="Yun M.H."/>
        </authorList>
    </citation>
    <scope>NUCLEOTIDE SEQUENCE</scope>
    <source>
        <strain evidence="2">20211129_DDA</strain>
        <tissue evidence="2">Liver</tissue>
    </source>
</reference>
<evidence type="ECO:0000313" key="3">
    <source>
        <dbReference type="Proteomes" id="UP001066276"/>
    </source>
</evidence>
<gene>
    <name evidence="2" type="ORF">NDU88_005034</name>
</gene>
<feature type="region of interest" description="Disordered" evidence="1">
    <location>
        <begin position="78"/>
        <end position="106"/>
    </location>
</feature>